<evidence type="ECO:0000259" key="5">
    <source>
        <dbReference type="PROSITE" id="PS50931"/>
    </source>
</evidence>
<keyword evidence="2" id="KW-0805">Transcription regulation</keyword>
<dbReference type="EMBL" id="BAAAES010000003">
    <property type="protein sequence ID" value="GAA0659917.1"/>
    <property type="molecule type" value="Genomic_DNA"/>
</dbReference>
<dbReference type="PANTHER" id="PTHR30579">
    <property type="entry name" value="TRANSCRIPTIONAL REGULATOR"/>
    <property type="match status" value="1"/>
</dbReference>
<keyword evidence="4" id="KW-0804">Transcription</keyword>
<accession>A0ABN1HN21</accession>
<reference evidence="6 7" key="1">
    <citation type="journal article" date="2019" name="Int. J. Syst. Evol. Microbiol.">
        <title>The Global Catalogue of Microorganisms (GCM) 10K type strain sequencing project: providing services to taxonomists for standard genome sequencing and annotation.</title>
        <authorList>
            <consortium name="The Broad Institute Genomics Platform"/>
            <consortium name="The Broad Institute Genome Sequencing Center for Infectious Disease"/>
            <person name="Wu L."/>
            <person name="Ma J."/>
        </authorList>
    </citation>
    <scope>NUCLEOTIDE SEQUENCE [LARGE SCALE GENOMIC DNA]</scope>
    <source>
        <strain evidence="6 7">JCM 14603</strain>
    </source>
</reference>
<comment type="caution">
    <text evidence="6">The sequence shown here is derived from an EMBL/GenBank/DDBJ whole genome shotgun (WGS) entry which is preliminary data.</text>
</comment>
<dbReference type="InterPro" id="IPR036390">
    <property type="entry name" value="WH_DNA-bd_sf"/>
</dbReference>
<evidence type="ECO:0000256" key="1">
    <source>
        <dbReference type="ARBA" id="ARBA00009437"/>
    </source>
</evidence>
<dbReference type="PRINTS" id="PR00039">
    <property type="entry name" value="HTHLYSR"/>
</dbReference>
<dbReference type="InterPro" id="IPR005119">
    <property type="entry name" value="LysR_subst-bd"/>
</dbReference>
<protein>
    <submittedName>
        <fullName evidence="6">LysR family transcriptional regulator</fullName>
    </submittedName>
</protein>
<dbReference type="InterPro" id="IPR036388">
    <property type="entry name" value="WH-like_DNA-bd_sf"/>
</dbReference>
<organism evidence="6 7">
    <name type="scientific">Sphingomonas insulae</name>
    <dbReference type="NCBI Taxonomy" id="424800"/>
    <lineage>
        <taxon>Bacteria</taxon>
        <taxon>Pseudomonadati</taxon>
        <taxon>Pseudomonadota</taxon>
        <taxon>Alphaproteobacteria</taxon>
        <taxon>Sphingomonadales</taxon>
        <taxon>Sphingomonadaceae</taxon>
        <taxon>Sphingomonas</taxon>
    </lineage>
</organism>
<dbReference type="PANTHER" id="PTHR30579:SF7">
    <property type="entry name" value="HTH-TYPE TRANSCRIPTIONAL REGULATOR LRHA-RELATED"/>
    <property type="match status" value="1"/>
</dbReference>
<keyword evidence="3" id="KW-0238">DNA-binding</keyword>
<dbReference type="Pfam" id="PF00126">
    <property type="entry name" value="HTH_1"/>
    <property type="match status" value="1"/>
</dbReference>
<gene>
    <name evidence="6" type="ORF">GCM10009102_05490</name>
</gene>
<evidence type="ECO:0000256" key="3">
    <source>
        <dbReference type="ARBA" id="ARBA00023125"/>
    </source>
</evidence>
<dbReference type="PROSITE" id="PS50931">
    <property type="entry name" value="HTH_LYSR"/>
    <property type="match status" value="1"/>
</dbReference>
<name>A0ABN1HN21_9SPHN</name>
<feature type="domain" description="HTH lysR-type" evidence="5">
    <location>
        <begin position="2"/>
        <end position="59"/>
    </location>
</feature>
<evidence type="ECO:0000313" key="6">
    <source>
        <dbReference type="EMBL" id="GAA0659917.1"/>
    </source>
</evidence>
<dbReference type="InterPro" id="IPR050176">
    <property type="entry name" value="LTTR"/>
</dbReference>
<dbReference type="InterPro" id="IPR000847">
    <property type="entry name" value="LysR_HTH_N"/>
</dbReference>
<sequence>MLDLKLLRTFVAVADTSSFTDAAGRLNSTQSTVSQQLGRLEAMIGQSLIDRSSRPISPSPAGERLLGYARRLLVLQDEAQALLADPAGTSTIRIGVPDDMVTAAMSSCFARFAGRHRQIRLDVTTGLSRDLKKRFREGEFDIVIVKEAVTDGDARAIFPEPLAWFEAENSDVWQDPIPLVTFPPGGLYRDVMIDRIEREQRRWYIAFTGNSLGSVLSAIEAGLGVSVLPVSTTQAHAVRASTIFSPEAALSLSIYAWEVRGPASELLQEMVGVTAARSDGKRTA</sequence>
<evidence type="ECO:0000256" key="2">
    <source>
        <dbReference type="ARBA" id="ARBA00023015"/>
    </source>
</evidence>
<dbReference type="Gene3D" id="3.40.190.10">
    <property type="entry name" value="Periplasmic binding protein-like II"/>
    <property type="match status" value="2"/>
</dbReference>
<proteinExistence type="inferred from homology"/>
<keyword evidence="7" id="KW-1185">Reference proteome</keyword>
<dbReference type="Proteomes" id="UP001500238">
    <property type="component" value="Unassembled WGS sequence"/>
</dbReference>
<dbReference type="Pfam" id="PF03466">
    <property type="entry name" value="LysR_substrate"/>
    <property type="match status" value="1"/>
</dbReference>
<dbReference type="RefSeq" id="WP_163960277.1">
    <property type="nucleotide sequence ID" value="NZ_BAAAES010000003.1"/>
</dbReference>
<dbReference type="SUPFAM" id="SSF46785">
    <property type="entry name" value="Winged helix' DNA-binding domain"/>
    <property type="match status" value="1"/>
</dbReference>
<comment type="similarity">
    <text evidence="1">Belongs to the LysR transcriptional regulatory family.</text>
</comment>
<evidence type="ECO:0000256" key="4">
    <source>
        <dbReference type="ARBA" id="ARBA00023163"/>
    </source>
</evidence>
<dbReference type="SUPFAM" id="SSF53850">
    <property type="entry name" value="Periplasmic binding protein-like II"/>
    <property type="match status" value="1"/>
</dbReference>
<evidence type="ECO:0000313" key="7">
    <source>
        <dbReference type="Proteomes" id="UP001500238"/>
    </source>
</evidence>
<dbReference type="Gene3D" id="1.10.10.10">
    <property type="entry name" value="Winged helix-like DNA-binding domain superfamily/Winged helix DNA-binding domain"/>
    <property type="match status" value="1"/>
</dbReference>